<dbReference type="NCBIfam" id="TIGR00530">
    <property type="entry name" value="AGP_acyltrn"/>
    <property type="match status" value="1"/>
</dbReference>
<dbReference type="HOGENOM" id="CLU_027938_10_3_6"/>
<keyword evidence="13" id="KW-1185">Reference proteome</keyword>
<feature type="domain" description="Phospholipid/glycerol acyltransferase" evidence="11">
    <location>
        <begin position="68"/>
        <end position="183"/>
    </location>
</feature>
<evidence type="ECO:0000256" key="3">
    <source>
        <dbReference type="ARBA" id="ARBA00005189"/>
    </source>
</evidence>
<dbReference type="PANTHER" id="PTHR10434:SF11">
    <property type="entry name" value="1-ACYL-SN-GLYCEROL-3-PHOSPHATE ACYLTRANSFERASE"/>
    <property type="match status" value="1"/>
</dbReference>
<keyword evidence="9" id="KW-0444">Lipid biosynthesis</keyword>
<dbReference type="GO" id="GO:0003841">
    <property type="term" value="F:1-acylglycerol-3-phosphate O-acyltransferase activity"/>
    <property type="evidence" value="ECO:0007669"/>
    <property type="project" value="UniProtKB-UniRule"/>
</dbReference>
<feature type="transmembrane region" description="Helical" evidence="10">
    <location>
        <begin position="6"/>
        <end position="27"/>
    </location>
</feature>
<dbReference type="KEGG" id="wbr:plsC"/>
<keyword evidence="9" id="KW-1208">Phospholipid metabolism</keyword>
<evidence type="ECO:0000256" key="7">
    <source>
        <dbReference type="ARBA" id="ARBA00022679"/>
    </source>
</evidence>
<evidence type="ECO:0000259" key="11">
    <source>
        <dbReference type="SMART" id="SM00563"/>
    </source>
</evidence>
<keyword evidence="10" id="KW-0812">Transmembrane</keyword>
<dbReference type="InterPro" id="IPR002123">
    <property type="entry name" value="Plipid/glycerol_acylTrfase"/>
</dbReference>
<dbReference type="UniPathway" id="UPA00557">
    <property type="reaction ID" value="UER00613"/>
</dbReference>
<dbReference type="AlphaFoldDB" id="Q8D256"/>
<evidence type="ECO:0000256" key="8">
    <source>
        <dbReference type="ARBA" id="ARBA00023315"/>
    </source>
</evidence>
<dbReference type="GO" id="GO:0016024">
    <property type="term" value="P:CDP-diacylglycerol biosynthetic process"/>
    <property type="evidence" value="ECO:0007669"/>
    <property type="project" value="UniProtKB-UniPathway"/>
</dbReference>
<feature type="transmembrane region" description="Helical" evidence="10">
    <location>
        <begin position="99"/>
        <end position="117"/>
    </location>
</feature>
<dbReference type="eggNOG" id="COG0204">
    <property type="taxonomic scope" value="Bacteria"/>
</dbReference>
<evidence type="ECO:0000256" key="5">
    <source>
        <dbReference type="ARBA" id="ARBA00013211"/>
    </source>
</evidence>
<evidence type="ECO:0000256" key="2">
    <source>
        <dbReference type="ARBA" id="ARBA00004728"/>
    </source>
</evidence>
<keyword evidence="9" id="KW-0594">Phospholipid biosynthesis</keyword>
<keyword evidence="10" id="KW-1133">Transmembrane helix</keyword>
<dbReference type="GO" id="GO:0006654">
    <property type="term" value="P:phosphatidic acid biosynthetic process"/>
    <property type="evidence" value="ECO:0007669"/>
    <property type="project" value="TreeGrafter"/>
</dbReference>
<protein>
    <recommendedName>
        <fullName evidence="6 9">1-acyl-sn-glycerol-3-phosphate acyltransferase</fullName>
        <ecNumber evidence="5 9">2.3.1.51</ecNumber>
    </recommendedName>
</protein>
<keyword evidence="10" id="KW-0472">Membrane</keyword>
<evidence type="ECO:0000256" key="9">
    <source>
        <dbReference type="RuleBase" id="RU361267"/>
    </source>
</evidence>
<organism evidence="12 13">
    <name type="scientific">Wigglesworthia glossinidia brevipalpis</name>
    <dbReference type="NCBI Taxonomy" id="36870"/>
    <lineage>
        <taxon>Bacteria</taxon>
        <taxon>Pseudomonadati</taxon>
        <taxon>Pseudomonadota</taxon>
        <taxon>Gammaproteobacteria</taxon>
        <taxon>Enterobacterales</taxon>
        <taxon>Erwiniaceae</taxon>
        <taxon>Wigglesworthia</taxon>
    </lineage>
</organism>
<evidence type="ECO:0000256" key="1">
    <source>
        <dbReference type="ARBA" id="ARBA00001141"/>
    </source>
</evidence>
<sequence>MIAILRIFILFFLSIFICIFGSIYCALYKPCNPKHAYTFGKLFGYMSFLFGIKLCIRYPKNIVLPSKCVYISNHQNNFDMITVSRAIQKNTITIGKKSLIWIPFFGILYWISGNLLINRKNKFNLKKNLNNISNIIIKKKISVWIFPEGTRSKIKNLLPFKIGAFYIALNSRVPIIPICVSDTSKIKINKYKNGKVIVEILPPIDTKNYNIKQVRNLTEHCRLLMQKKINEINEEIISEKLKK</sequence>
<dbReference type="SMART" id="SM00563">
    <property type="entry name" value="PlsC"/>
    <property type="match status" value="1"/>
</dbReference>
<comment type="catalytic activity">
    <reaction evidence="1 9">
        <text>a 1-acyl-sn-glycero-3-phosphate + an acyl-CoA = a 1,2-diacyl-sn-glycero-3-phosphate + CoA</text>
        <dbReference type="Rhea" id="RHEA:19709"/>
        <dbReference type="ChEBI" id="CHEBI:57287"/>
        <dbReference type="ChEBI" id="CHEBI:57970"/>
        <dbReference type="ChEBI" id="CHEBI:58342"/>
        <dbReference type="ChEBI" id="CHEBI:58608"/>
        <dbReference type="EC" id="2.3.1.51"/>
    </reaction>
</comment>
<dbReference type="OrthoDB" id="5290997at2"/>
<dbReference type="STRING" id="36870.gene:10369002"/>
<dbReference type="InterPro" id="IPR004552">
    <property type="entry name" value="AGP_acyltrans"/>
</dbReference>
<comment type="pathway">
    <text evidence="3">Lipid metabolism.</text>
</comment>
<keyword evidence="7 9" id="KW-0808">Transferase</keyword>
<keyword evidence="8 9" id="KW-0012">Acyltransferase</keyword>
<comment type="domain">
    <text evidence="9">The HXXXXD motif is essential for acyltransferase activity and may constitute the binding site for the phosphate moiety of the glycerol-3-phosphate.</text>
</comment>
<dbReference type="GO" id="GO:0005886">
    <property type="term" value="C:plasma membrane"/>
    <property type="evidence" value="ECO:0007669"/>
    <property type="project" value="TreeGrafter"/>
</dbReference>
<evidence type="ECO:0000256" key="10">
    <source>
        <dbReference type="SAM" id="Phobius"/>
    </source>
</evidence>
<dbReference type="EC" id="2.3.1.51" evidence="5 9"/>
<dbReference type="Proteomes" id="UP000000562">
    <property type="component" value="Chromosome"/>
</dbReference>
<dbReference type="SUPFAM" id="SSF69593">
    <property type="entry name" value="Glycerol-3-phosphate (1)-acyltransferase"/>
    <property type="match status" value="1"/>
</dbReference>
<keyword evidence="9" id="KW-0443">Lipid metabolism</keyword>
<reference evidence="12 13" key="1">
    <citation type="journal article" date="2002" name="Nat. Genet.">
        <title>Genome sequence of the endocellular obligate symbiont of tsetse flies, Wigglesworthia glossinidia.</title>
        <authorList>
            <person name="Akman L."/>
            <person name="Yamashita A."/>
            <person name="Watanabe H."/>
            <person name="Oshima K."/>
            <person name="Shiba T."/>
            <person name="Hattori M."/>
            <person name="Aksoy S."/>
        </authorList>
    </citation>
    <scope>NUCLEOTIDE SEQUENCE [LARGE SCALE GENOMIC DNA]</scope>
</reference>
<evidence type="ECO:0000256" key="4">
    <source>
        <dbReference type="ARBA" id="ARBA00008655"/>
    </source>
</evidence>
<dbReference type="Pfam" id="PF01553">
    <property type="entry name" value="Acyltransferase"/>
    <property type="match status" value="1"/>
</dbReference>
<proteinExistence type="inferred from homology"/>
<evidence type="ECO:0000313" key="13">
    <source>
        <dbReference type="Proteomes" id="UP000000562"/>
    </source>
</evidence>
<dbReference type="CDD" id="cd07989">
    <property type="entry name" value="LPLAT_AGPAT-like"/>
    <property type="match status" value="1"/>
</dbReference>
<dbReference type="PANTHER" id="PTHR10434">
    <property type="entry name" value="1-ACYL-SN-GLYCEROL-3-PHOSPHATE ACYLTRANSFERASE"/>
    <property type="match status" value="1"/>
</dbReference>
<name>Q8D256_WIGBR</name>
<comment type="similarity">
    <text evidence="4 9">Belongs to the 1-acyl-sn-glycerol-3-phosphate acyltransferase family.</text>
</comment>
<evidence type="ECO:0000313" key="12">
    <source>
        <dbReference type="EMBL" id="BAC24644.1"/>
    </source>
</evidence>
<evidence type="ECO:0000256" key="6">
    <source>
        <dbReference type="ARBA" id="ARBA00016139"/>
    </source>
</evidence>
<dbReference type="EMBL" id="BA000021">
    <property type="protein sequence ID" value="BAC24644.1"/>
    <property type="molecule type" value="Genomic_DNA"/>
</dbReference>
<gene>
    <name evidence="12" type="primary">plsC</name>
</gene>
<comment type="pathway">
    <text evidence="2">Phospholipid metabolism; CDP-diacylglycerol biosynthesis; CDP-diacylglycerol from sn-glycerol 3-phosphate: step 2/3.</text>
</comment>
<accession>Q8D256</accession>